<evidence type="ECO:0000313" key="1">
    <source>
        <dbReference type="EMBL" id="MBX70639.1"/>
    </source>
</evidence>
<dbReference type="AlphaFoldDB" id="A0A2P2QUF1"/>
<organism evidence="1">
    <name type="scientific">Rhizophora mucronata</name>
    <name type="common">Asiatic mangrove</name>
    <dbReference type="NCBI Taxonomy" id="61149"/>
    <lineage>
        <taxon>Eukaryota</taxon>
        <taxon>Viridiplantae</taxon>
        <taxon>Streptophyta</taxon>
        <taxon>Embryophyta</taxon>
        <taxon>Tracheophyta</taxon>
        <taxon>Spermatophyta</taxon>
        <taxon>Magnoliopsida</taxon>
        <taxon>eudicotyledons</taxon>
        <taxon>Gunneridae</taxon>
        <taxon>Pentapetalae</taxon>
        <taxon>rosids</taxon>
        <taxon>fabids</taxon>
        <taxon>Malpighiales</taxon>
        <taxon>Rhizophoraceae</taxon>
        <taxon>Rhizophora</taxon>
    </lineage>
</organism>
<proteinExistence type="predicted"/>
<protein>
    <submittedName>
        <fullName evidence="1">Uncharacterized protein</fullName>
    </submittedName>
</protein>
<name>A0A2P2QUF1_RHIMU</name>
<dbReference type="EMBL" id="GGEC01090155">
    <property type="protein sequence ID" value="MBX70639.1"/>
    <property type="molecule type" value="Transcribed_RNA"/>
</dbReference>
<sequence>MFTAAIAGKFINEVQSSTVVFKAVRATSLVLQ</sequence>
<reference evidence="1" key="1">
    <citation type="submission" date="2018-02" db="EMBL/GenBank/DDBJ databases">
        <title>Rhizophora mucronata_Transcriptome.</title>
        <authorList>
            <person name="Meera S.P."/>
            <person name="Sreeshan A."/>
            <person name="Augustine A."/>
        </authorList>
    </citation>
    <scope>NUCLEOTIDE SEQUENCE</scope>
    <source>
        <tissue evidence="1">Leaf</tissue>
    </source>
</reference>
<accession>A0A2P2QUF1</accession>